<dbReference type="Proteomes" id="UP000325313">
    <property type="component" value="Unassembled WGS sequence"/>
</dbReference>
<dbReference type="EMBL" id="VDEP01000404">
    <property type="protein sequence ID" value="KAA1090115.1"/>
    <property type="molecule type" value="Genomic_DNA"/>
</dbReference>
<sequence>MSFLITLIVEQSQKSASFSIVPVVENSKTWSPKSLYFWIQVRPVSHHSTSGK</sequence>
<organism evidence="1 2">
    <name type="scientific">Puccinia graminis f. sp. tritici</name>
    <dbReference type="NCBI Taxonomy" id="56615"/>
    <lineage>
        <taxon>Eukaryota</taxon>
        <taxon>Fungi</taxon>
        <taxon>Dikarya</taxon>
        <taxon>Basidiomycota</taxon>
        <taxon>Pucciniomycotina</taxon>
        <taxon>Pucciniomycetes</taxon>
        <taxon>Pucciniales</taxon>
        <taxon>Pucciniaceae</taxon>
        <taxon>Puccinia</taxon>
    </lineage>
</organism>
<evidence type="ECO:0000313" key="2">
    <source>
        <dbReference type="Proteomes" id="UP000325313"/>
    </source>
</evidence>
<gene>
    <name evidence="1" type="ORF">PGTUg99_035803</name>
</gene>
<accession>A0A5B0NLB0</accession>
<reference evidence="1 2" key="1">
    <citation type="submission" date="2019-05" db="EMBL/GenBank/DDBJ databases">
        <title>Emergence of the Ug99 lineage of the wheat stem rust pathogen through somatic hybridization.</title>
        <authorList>
            <person name="Li F."/>
            <person name="Upadhyaya N.M."/>
            <person name="Sperschneider J."/>
            <person name="Matny O."/>
            <person name="Nguyen-Phuc H."/>
            <person name="Mago R."/>
            <person name="Raley C."/>
            <person name="Miller M.E."/>
            <person name="Silverstein K.A.T."/>
            <person name="Henningsen E."/>
            <person name="Hirsch C.D."/>
            <person name="Visser B."/>
            <person name="Pretorius Z.A."/>
            <person name="Steffenson B.J."/>
            <person name="Schwessinger B."/>
            <person name="Dodds P.N."/>
            <person name="Figueroa M."/>
        </authorList>
    </citation>
    <scope>NUCLEOTIDE SEQUENCE [LARGE SCALE GENOMIC DNA]</scope>
    <source>
        <strain evidence="1 2">Ug99</strain>
    </source>
</reference>
<dbReference type="AlphaFoldDB" id="A0A5B0NLB0"/>
<evidence type="ECO:0000313" key="1">
    <source>
        <dbReference type="EMBL" id="KAA1090115.1"/>
    </source>
</evidence>
<proteinExistence type="predicted"/>
<comment type="caution">
    <text evidence="1">The sequence shown here is derived from an EMBL/GenBank/DDBJ whole genome shotgun (WGS) entry which is preliminary data.</text>
</comment>
<name>A0A5B0NLB0_PUCGR</name>
<protein>
    <submittedName>
        <fullName evidence="1">Uncharacterized protein</fullName>
    </submittedName>
</protein>